<name>A0ABW9XXS9_9BACL</name>
<evidence type="ECO:0000313" key="1">
    <source>
        <dbReference type="EMBL" id="NBD27508.1"/>
    </source>
</evidence>
<organism evidence="1 2">
    <name type="scientific">Paenibacillus glycinis</name>
    <dbReference type="NCBI Taxonomy" id="2697035"/>
    <lineage>
        <taxon>Bacteria</taxon>
        <taxon>Bacillati</taxon>
        <taxon>Bacillota</taxon>
        <taxon>Bacilli</taxon>
        <taxon>Bacillales</taxon>
        <taxon>Paenibacillaceae</taxon>
        <taxon>Paenibacillus</taxon>
    </lineage>
</organism>
<accession>A0ABW9XXS9</accession>
<dbReference type="Proteomes" id="UP000665561">
    <property type="component" value="Unassembled WGS sequence"/>
</dbReference>
<reference evidence="1 2" key="1">
    <citation type="submission" date="2020-01" db="EMBL/GenBank/DDBJ databases">
        <title>Paenibacillus soybeanensis sp. nov. isolated from the nodules of soybean (Glycine max(L.) Merr).</title>
        <authorList>
            <person name="Wang H."/>
        </authorList>
    </citation>
    <scope>NUCLEOTIDE SEQUENCE [LARGE SCALE GENOMIC DNA]</scope>
    <source>
        <strain evidence="1 2">T1</strain>
    </source>
</reference>
<evidence type="ECO:0000313" key="2">
    <source>
        <dbReference type="Proteomes" id="UP000665561"/>
    </source>
</evidence>
<dbReference type="EMBL" id="JAAAMV010000028">
    <property type="protein sequence ID" value="NBD27508.1"/>
    <property type="molecule type" value="Genomic_DNA"/>
</dbReference>
<keyword evidence="2" id="KW-1185">Reference proteome</keyword>
<proteinExistence type="predicted"/>
<protein>
    <recommendedName>
        <fullName evidence="3">Zinc ribbon domain-containing protein</fullName>
    </recommendedName>
</protein>
<gene>
    <name evidence="1" type="ORF">GT019_26855</name>
</gene>
<dbReference type="RefSeq" id="WP_161746532.1">
    <property type="nucleotide sequence ID" value="NZ_JAAAMV010000028.1"/>
</dbReference>
<evidence type="ECO:0008006" key="3">
    <source>
        <dbReference type="Google" id="ProtNLM"/>
    </source>
</evidence>
<comment type="caution">
    <text evidence="1">The sequence shown here is derived from an EMBL/GenBank/DDBJ whole genome shotgun (WGS) entry which is preliminary data.</text>
</comment>
<sequence length="100" mass="10436">MMNAIATIVVLAIAGALVAAMVYMIRLAADDSGKSSELRRFVEALFGGSSARQEAASADDEAAAARLAEHKQPFSEPCPACGETVTHRDVDCPACGLRLV</sequence>